<evidence type="ECO:0000256" key="1">
    <source>
        <dbReference type="SAM" id="MobiDB-lite"/>
    </source>
</evidence>
<protein>
    <submittedName>
        <fullName evidence="2">Uncharacterized protein</fullName>
    </submittedName>
</protein>
<dbReference type="InterPro" id="IPR039624">
    <property type="entry name" value="LEA1/2/D7/KIN2"/>
</dbReference>
<proteinExistence type="predicted"/>
<comment type="caution">
    <text evidence="2">The sequence shown here is derived from an EMBL/GenBank/DDBJ whole genome shotgun (WGS) entry which is preliminary data.</text>
</comment>
<organism evidence="2 3">
    <name type="scientific">Salix brachista</name>
    <dbReference type="NCBI Taxonomy" id="2182728"/>
    <lineage>
        <taxon>Eukaryota</taxon>
        <taxon>Viridiplantae</taxon>
        <taxon>Streptophyta</taxon>
        <taxon>Embryophyta</taxon>
        <taxon>Tracheophyta</taxon>
        <taxon>Spermatophyta</taxon>
        <taxon>Magnoliopsida</taxon>
        <taxon>eudicotyledons</taxon>
        <taxon>Gunneridae</taxon>
        <taxon>Pentapetalae</taxon>
        <taxon>rosids</taxon>
        <taxon>fabids</taxon>
        <taxon>Malpighiales</taxon>
        <taxon>Salicaceae</taxon>
        <taxon>Saliceae</taxon>
        <taxon>Salix</taxon>
    </lineage>
</organism>
<evidence type="ECO:0000313" key="2">
    <source>
        <dbReference type="EMBL" id="KAB5574154.1"/>
    </source>
</evidence>
<sequence>MDSSRANDITHSAGELVGQAQAKKDDFMNQCQEGRDQSTHDSSYTAQASSFLHQATLPIPSLFCSLRSFSCCYHHACTFSISRMYRSTGEQVKNMAQGAAEAVKNTLGMNTENTPTENTSSLNRPINPSNPTNPSTRI</sequence>
<feature type="region of interest" description="Disordered" evidence="1">
    <location>
        <begin position="108"/>
        <end position="138"/>
    </location>
</feature>
<reference evidence="3" key="1">
    <citation type="journal article" date="2019" name="Gigascience">
        <title>De novo genome assembly of the endangered Acer yangbiense, a plant species with extremely small populations endemic to Yunnan Province, China.</title>
        <authorList>
            <person name="Yang J."/>
            <person name="Wariss H.M."/>
            <person name="Tao L."/>
            <person name="Zhang R."/>
            <person name="Yun Q."/>
            <person name="Hollingsworth P."/>
            <person name="Dao Z."/>
            <person name="Luo G."/>
            <person name="Guo H."/>
            <person name="Ma Y."/>
            <person name="Sun W."/>
        </authorList>
    </citation>
    <scope>NUCLEOTIDE SEQUENCE [LARGE SCALE GENOMIC DNA]</scope>
    <source>
        <strain evidence="3">cv. br00</strain>
    </source>
</reference>
<feature type="compositionally biased region" description="Low complexity" evidence="1">
    <location>
        <begin position="110"/>
        <end position="138"/>
    </location>
</feature>
<name>A0A5N5P361_9ROSI</name>
<dbReference type="PANTHER" id="PTHR34191">
    <property type="entry name" value="LATE EMBRYOGENESIS ABUNDANT PROTEIN (LEA) FAMILY PROTEIN"/>
    <property type="match status" value="1"/>
</dbReference>
<gene>
    <name evidence="2" type="ORF">DKX38_001348</name>
</gene>
<dbReference type="Proteomes" id="UP000326939">
    <property type="component" value="Chromosome 1"/>
</dbReference>
<dbReference type="EMBL" id="VDCV01000001">
    <property type="protein sequence ID" value="KAB5574154.1"/>
    <property type="molecule type" value="Genomic_DNA"/>
</dbReference>
<accession>A0A5N5P361</accession>
<keyword evidence="3" id="KW-1185">Reference proteome</keyword>
<dbReference type="AlphaFoldDB" id="A0A5N5P361"/>
<evidence type="ECO:0000313" key="3">
    <source>
        <dbReference type="Proteomes" id="UP000326939"/>
    </source>
</evidence>
<dbReference type="PANTHER" id="PTHR34191:SF9">
    <property type="entry name" value="F6D8.10"/>
    <property type="match status" value="1"/>
</dbReference>